<evidence type="ECO:0000313" key="10">
    <source>
        <dbReference type="EMBL" id="EET24039.1"/>
    </source>
</evidence>
<dbReference type="NCBIfam" id="TIGR01096">
    <property type="entry name" value="3A0103s03R"/>
    <property type="match status" value="1"/>
</dbReference>
<gene>
    <name evidence="10" type="ORF">VchoM_02066</name>
</gene>
<dbReference type="GO" id="GO:0030288">
    <property type="term" value="C:outer membrane-bounded periplasmic space"/>
    <property type="evidence" value="ECO:0007669"/>
    <property type="project" value="InterPro"/>
</dbReference>
<evidence type="ECO:0000256" key="4">
    <source>
        <dbReference type="ARBA" id="ARBA00022729"/>
    </source>
</evidence>
<dbReference type="InterPro" id="IPR018313">
    <property type="entry name" value="SBP_3_CS"/>
</dbReference>
<comment type="similarity">
    <text evidence="2 6">Belongs to the bacterial solute-binding protein 3 family.</text>
</comment>
<evidence type="ECO:0000256" key="5">
    <source>
        <dbReference type="ARBA" id="ARBA00022764"/>
    </source>
</evidence>
<comment type="subcellular location">
    <subcellularLocation>
        <location evidence="1">Periplasm</location>
    </subcellularLocation>
</comment>
<evidence type="ECO:0000256" key="2">
    <source>
        <dbReference type="ARBA" id="ARBA00010333"/>
    </source>
</evidence>
<dbReference type="GO" id="GO:0015276">
    <property type="term" value="F:ligand-gated monoatomic ion channel activity"/>
    <property type="evidence" value="ECO:0007669"/>
    <property type="project" value="InterPro"/>
</dbReference>
<feature type="signal peptide" evidence="7">
    <location>
        <begin position="1"/>
        <end position="31"/>
    </location>
</feature>
<dbReference type="CDD" id="cd13700">
    <property type="entry name" value="PBP2_Arg_STM4351"/>
    <property type="match status" value="1"/>
</dbReference>
<evidence type="ECO:0000256" key="1">
    <source>
        <dbReference type="ARBA" id="ARBA00004418"/>
    </source>
</evidence>
<evidence type="ECO:0000259" key="9">
    <source>
        <dbReference type="SMART" id="SM00079"/>
    </source>
</evidence>
<reference evidence="10" key="2">
    <citation type="submission" date="2008-07" db="EMBL/GenBank/DDBJ databases">
        <authorList>
            <consortium name="Broad Institute Genome Sequencing Platform"/>
            <person name="Colwell R."/>
            <person name="Grim C.J."/>
            <person name="Young S."/>
            <person name="Jaffe D."/>
            <person name="Gnerre S."/>
            <person name="Berlin A."/>
            <person name="Heiman D."/>
            <person name="Hepburn T."/>
            <person name="Shea T."/>
            <person name="Sykes S."/>
            <person name="Alvarado L."/>
            <person name="Kodira C."/>
            <person name="Heidelberg J."/>
            <person name="Lander E."/>
            <person name="Galagan J."/>
            <person name="Nusbaum C."/>
            <person name="Birren B."/>
        </authorList>
    </citation>
    <scope>NUCLEOTIDE SEQUENCE [LARGE SCALE GENOMIC DNA]</scope>
    <source>
        <strain evidence="10">MO10</strain>
    </source>
</reference>
<keyword evidence="5" id="KW-0574">Periplasm</keyword>
<dbReference type="HOGENOM" id="CLU_019602_18_0_6"/>
<accession>A0A0X1L0J1</accession>
<keyword evidence="4 7" id="KW-0732">Signal</keyword>
<keyword evidence="3" id="KW-0813">Transport</keyword>
<dbReference type="SUPFAM" id="SSF53850">
    <property type="entry name" value="Periplasmic binding protein-like II"/>
    <property type="match status" value="1"/>
</dbReference>
<evidence type="ECO:0000256" key="6">
    <source>
        <dbReference type="RuleBase" id="RU003744"/>
    </source>
</evidence>
<dbReference type="PANTHER" id="PTHR35936:SF20">
    <property type="entry name" value="ABC TRANSPORTER ARGININE-BINDING PROTEIN 2-RELATED"/>
    <property type="match status" value="1"/>
</dbReference>
<feature type="domain" description="Ionotropic glutamate receptor C-terminal" evidence="9">
    <location>
        <begin position="34"/>
        <end position="255"/>
    </location>
</feature>
<evidence type="ECO:0000259" key="8">
    <source>
        <dbReference type="SMART" id="SM00062"/>
    </source>
</evidence>
<dbReference type="PROSITE" id="PS01039">
    <property type="entry name" value="SBP_BACTERIAL_3"/>
    <property type="match status" value="1"/>
</dbReference>
<dbReference type="InterPro" id="IPR001320">
    <property type="entry name" value="Iontro_rcpt_C"/>
</dbReference>
<reference evidence="10" key="1">
    <citation type="submission" date="2005-09" db="EMBL/GenBank/DDBJ databases">
        <title>Annotation of Vibrio cholerae MO10.</title>
        <authorList>
            <person name="Colwell R."/>
            <person name="Grim C.J."/>
            <person name="Young S."/>
            <person name="Jaffe D."/>
            <person name="Gnerre S."/>
            <person name="Berlin A."/>
            <person name="Heiman D."/>
            <person name="Hepburn T."/>
            <person name="Shea T."/>
            <person name="Sykes S."/>
            <person name="Yandava C."/>
            <person name="Alvarado L."/>
            <person name="Kodira C."/>
            <person name="Borodovsky M."/>
            <person name="Heidelberg J."/>
            <person name="Lander E."/>
            <person name="Galagan J."/>
            <person name="Nusbaum C."/>
            <person name="Birren B."/>
        </authorList>
    </citation>
    <scope>NUCLEOTIDE SEQUENCE [LARGE SCALE GENOMIC DNA]</scope>
    <source>
        <strain evidence="10">MO10</strain>
    </source>
</reference>
<evidence type="ECO:0000256" key="3">
    <source>
        <dbReference type="ARBA" id="ARBA00022448"/>
    </source>
</evidence>
<dbReference type="EMBL" id="DS990137">
    <property type="protein sequence ID" value="EET24039.1"/>
    <property type="molecule type" value="Genomic_DNA"/>
</dbReference>
<dbReference type="GO" id="GO:0016020">
    <property type="term" value="C:membrane"/>
    <property type="evidence" value="ECO:0007669"/>
    <property type="project" value="InterPro"/>
</dbReference>
<dbReference type="PANTHER" id="PTHR35936">
    <property type="entry name" value="MEMBRANE-BOUND LYTIC MUREIN TRANSGLYCOSYLASE F"/>
    <property type="match status" value="1"/>
</dbReference>
<dbReference type="Gene3D" id="3.40.190.10">
    <property type="entry name" value="Periplasmic binding protein-like II"/>
    <property type="match status" value="2"/>
</dbReference>
<dbReference type="SMART" id="SM00079">
    <property type="entry name" value="PBPe"/>
    <property type="match status" value="1"/>
</dbReference>
<feature type="domain" description="Solute-binding protein family 3/N-terminal" evidence="8">
    <location>
        <begin position="34"/>
        <end position="255"/>
    </location>
</feature>
<protein>
    <submittedName>
        <fullName evidence="10">Arginine ABC transporter</fullName>
    </submittedName>
</protein>
<dbReference type="Proteomes" id="UP000004687">
    <property type="component" value="Unassembled WGS sequence"/>
</dbReference>
<dbReference type="InterPro" id="IPR005768">
    <property type="entry name" value="Lys_Arg_Orn-bd"/>
</dbReference>
<dbReference type="Pfam" id="PF00497">
    <property type="entry name" value="SBP_bac_3"/>
    <property type="match status" value="1"/>
</dbReference>
<name>A0A0X1L0J1_VIBCO</name>
<dbReference type="AlphaFoldDB" id="A0A0X1L0J1"/>
<dbReference type="SMART" id="SM00062">
    <property type="entry name" value="PBPb"/>
    <property type="match status" value="1"/>
</dbReference>
<feature type="chain" id="PRO_5006945970" evidence="7">
    <location>
        <begin position="32"/>
        <end position="255"/>
    </location>
</feature>
<organism evidence="10">
    <name type="scientific">Vibrio cholerae (strain MO10)</name>
    <dbReference type="NCBI Taxonomy" id="345072"/>
    <lineage>
        <taxon>Bacteria</taxon>
        <taxon>Pseudomonadati</taxon>
        <taxon>Pseudomonadota</taxon>
        <taxon>Gammaproteobacteria</taxon>
        <taxon>Vibrionales</taxon>
        <taxon>Vibrionaceae</taxon>
        <taxon>Vibrio</taxon>
    </lineage>
</organism>
<sequence>MRQISQNTWSIAMKKILLASLIGLVSASAAAQQEIKFVMEATYAPFEYMDENNQIQGFDVDLANALCKQLEAKCSFHNQAFDSLIPALKFKRYDAAISAMDITEARLEQVNFSNPYYDNSAAFVSLAGKVADQAALKGKRVGVQNGSTHQSFLLEQLSDVVAVPYSSYQDAFIDMKNGRIDSVFGDTAVVAEWFKGDNNLAYVGERVTNAQYFGNGFGIAVNKDNQALLDQLNAALEAVKENGEYAAIFNKYFGN</sequence>
<proteinExistence type="inferred from homology"/>
<dbReference type="InterPro" id="IPR001638">
    <property type="entry name" value="Solute-binding_3/MltF_N"/>
</dbReference>
<evidence type="ECO:0000256" key="7">
    <source>
        <dbReference type="SAM" id="SignalP"/>
    </source>
</evidence>